<reference evidence="6" key="1">
    <citation type="journal article" date="2020" name="mSystems">
        <title>Genome- and Community-Level Interaction Insights into Carbon Utilization and Element Cycling Functions of Hydrothermarchaeota in Hydrothermal Sediment.</title>
        <authorList>
            <person name="Zhou Z."/>
            <person name="Liu Y."/>
            <person name="Xu W."/>
            <person name="Pan J."/>
            <person name="Luo Z.H."/>
            <person name="Li M."/>
        </authorList>
    </citation>
    <scope>NUCLEOTIDE SEQUENCE [LARGE SCALE GENOMIC DNA]</scope>
    <source>
        <strain evidence="6">SpSt-1224</strain>
    </source>
</reference>
<protein>
    <submittedName>
        <fullName evidence="6">MBL fold metallo-hydrolase</fullName>
    </submittedName>
</protein>
<dbReference type="SMART" id="SM00849">
    <property type="entry name" value="Lactamase_B"/>
    <property type="match status" value="1"/>
</dbReference>
<dbReference type="Proteomes" id="UP000885986">
    <property type="component" value="Unassembled WGS sequence"/>
</dbReference>
<organism evidence="6">
    <name type="scientific">Desulfurivibrio alkaliphilus</name>
    <dbReference type="NCBI Taxonomy" id="427923"/>
    <lineage>
        <taxon>Bacteria</taxon>
        <taxon>Pseudomonadati</taxon>
        <taxon>Thermodesulfobacteriota</taxon>
        <taxon>Desulfobulbia</taxon>
        <taxon>Desulfobulbales</taxon>
        <taxon>Desulfobulbaceae</taxon>
        <taxon>Desulfurivibrio</taxon>
    </lineage>
</organism>
<evidence type="ECO:0000256" key="1">
    <source>
        <dbReference type="ARBA" id="ARBA00001947"/>
    </source>
</evidence>
<dbReference type="CDD" id="cd06262">
    <property type="entry name" value="metallo-hydrolase-like_MBL-fold"/>
    <property type="match status" value="1"/>
</dbReference>
<keyword evidence="2" id="KW-0479">Metal-binding</keyword>
<gene>
    <name evidence="6" type="ORF">ENN98_03110</name>
</gene>
<evidence type="ECO:0000256" key="4">
    <source>
        <dbReference type="ARBA" id="ARBA00022833"/>
    </source>
</evidence>
<keyword evidence="4" id="KW-0862">Zinc</keyword>
<evidence type="ECO:0000313" key="6">
    <source>
        <dbReference type="EMBL" id="HET97683.1"/>
    </source>
</evidence>
<dbReference type="AlphaFoldDB" id="A0A7C2TIC1"/>
<evidence type="ECO:0000256" key="3">
    <source>
        <dbReference type="ARBA" id="ARBA00022801"/>
    </source>
</evidence>
<dbReference type="PANTHER" id="PTHR46233:SF3">
    <property type="entry name" value="HYDROXYACYLGLUTATHIONE HYDROLASE GLOC"/>
    <property type="match status" value="1"/>
</dbReference>
<dbReference type="InterPro" id="IPR051453">
    <property type="entry name" value="MBL_Glyoxalase_II"/>
</dbReference>
<dbReference type="GO" id="GO:0046872">
    <property type="term" value="F:metal ion binding"/>
    <property type="evidence" value="ECO:0007669"/>
    <property type="project" value="UniProtKB-KW"/>
</dbReference>
<proteinExistence type="predicted"/>
<dbReference type="EMBL" id="DSDS01000070">
    <property type="protein sequence ID" value="HET97683.1"/>
    <property type="molecule type" value="Genomic_DNA"/>
</dbReference>
<dbReference type="Pfam" id="PF00753">
    <property type="entry name" value="Lactamase_B"/>
    <property type="match status" value="1"/>
</dbReference>
<comment type="cofactor">
    <cofactor evidence="1">
        <name>Zn(2+)</name>
        <dbReference type="ChEBI" id="CHEBI:29105"/>
    </cofactor>
</comment>
<dbReference type="InterPro" id="IPR036866">
    <property type="entry name" value="RibonucZ/Hydroxyglut_hydro"/>
</dbReference>
<dbReference type="SUPFAM" id="SSF56281">
    <property type="entry name" value="Metallo-hydrolase/oxidoreductase"/>
    <property type="match status" value="1"/>
</dbReference>
<dbReference type="GO" id="GO:0016787">
    <property type="term" value="F:hydrolase activity"/>
    <property type="evidence" value="ECO:0007669"/>
    <property type="project" value="UniProtKB-KW"/>
</dbReference>
<evidence type="ECO:0000259" key="5">
    <source>
        <dbReference type="SMART" id="SM00849"/>
    </source>
</evidence>
<keyword evidence="3" id="KW-0378">Hydrolase</keyword>
<name>A0A7C2TIC1_9BACT</name>
<evidence type="ECO:0000256" key="2">
    <source>
        <dbReference type="ARBA" id="ARBA00022723"/>
    </source>
</evidence>
<sequence length="213" mass="22815">MQIEQLVVGQMGVCCYLLGCEGSKQALAIDPGGDEEKILTHCQAAGWQLKLLVCTHGHPDHVCGNAALKRATGAEIIMHGDDADFFGRPEVEQYFSMLGLPASPPPDRLVKDNEVIELGSIRLQVIHTPGHTPGGICLYAAPHLFTGDTLFVGGVGRTDFPGGDTATLIGSLQKRLLVLPPETVVWPGHGYGGSRSTIGEEARDNPYLTGKWY</sequence>
<accession>A0A7C2TIC1</accession>
<feature type="domain" description="Metallo-beta-lactamase" evidence="5">
    <location>
        <begin position="12"/>
        <end position="189"/>
    </location>
</feature>
<dbReference type="PANTHER" id="PTHR46233">
    <property type="entry name" value="HYDROXYACYLGLUTATHIONE HYDROLASE GLOC"/>
    <property type="match status" value="1"/>
</dbReference>
<dbReference type="Gene3D" id="3.60.15.10">
    <property type="entry name" value="Ribonuclease Z/Hydroxyacylglutathione hydrolase-like"/>
    <property type="match status" value="1"/>
</dbReference>
<comment type="caution">
    <text evidence="6">The sequence shown here is derived from an EMBL/GenBank/DDBJ whole genome shotgun (WGS) entry which is preliminary data.</text>
</comment>
<dbReference type="InterPro" id="IPR001279">
    <property type="entry name" value="Metallo-B-lactamas"/>
</dbReference>